<comment type="caution">
    <text evidence="2">The sequence shown here is derived from an EMBL/GenBank/DDBJ whole genome shotgun (WGS) entry which is preliminary data.</text>
</comment>
<feature type="non-terminal residue" evidence="2">
    <location>
        <position position="57"/>
    </location>
</feature>
<evidence type="ECO:0000313" key="2">
    <source>
        <dbReference type="EMBL" id="MCI89626.1"/>
    </source>
</evidence>
<organism evidence="2 3">
    <name type="scientific">Trifolium medium</name>
    <dbReference type="NCBI Taxonomy" id="97028"/>
    <lineage>
        <taxon>Eukaryota</taxon>
        <taxon>Viridiplantae</taxon>
        <taxon>Streptophyta</taxon>
        <taxon>Embryophyta</taxon>
        <taxon>Tracheophyta</taxon>
        <taxon>Spermatophyta</taxon>
        <taxon>Magnoliopsida</taxon>
        <taxon>eudicotyledons</taxon>
        <taxon>Gunneridae</taxon>
        <taxon>Pentapetalae</taxon>
        <taxon>rosids</taxon>
        <taxon>fabids</taxon>
        <taxon>Fabales</taxon>
        <taxon>Fabaceae</taxon>
        <taxon>Papilionoideae</taxon>
        <taxon>50 kb inversion clade</taxon>
        <taxon>NPAAA clade</taxon>
        <taxon>Hologalegina</taxon>
        <taxon>IRL clade</taxon>
        <taxon>Trifolieae</taxon>
        <taxon>Trifolium</taxon>
    </lineage>
</organism>
<keyword evidence="3" id="KW-1185">Reference proteome</keyword>
<evidence type="ECO:0000313" key="3">
    <source>
        <dbReference type="Proteomes" id="UP000265520"/>
    </source>
</evidence>
<dbReference type="Proteomes" id="UP000265520">
    <property type="component" value="Unassembled WGS sequence"/>
</dbReference>
<dbReference type="AlphaFoldDB" id="A0A392VMP9"/>
<proteinExistence type="predicted"/>
<protein>
    <submittedName>
        <fullName evidence="2">Uncharacterized protein</fullName>
    </submittedName>
</protein>
<name>A0A392VMP9_9FABA</name>
<sequence length="57" mass="6284">MVESLVTSNKAMETQISLLAQTPLVPFPERHPDVVTTNSEGQIENPKESDNEVEESS</sequence>
<feature type="region of interest" description="Disordered" evidence="1">
    <location>
        <begin position="23"/>
        <end position="57"/>
    </location>
</feature>
<evidence type="ECO:0000256" key="1">
    <source>
        <dbReference type="SAM" id="MobiDB-lite"/>
    </source>
</evidence>
<accession>A0A392VMP9</accession>
<dbReference type="EMBL" id="LXQA011224202">
    <property type="protein sequence ID" value="MCI89626.1"/>
    <property type="molecule type" value="Genomic_DNA"/>
</dbReference>
<reference evidence="2 3" key="1">
    <citation type="journal article" date="2018" name="Front. Plant Sci.">
        <title>Red Clover (Trifolium pratense) and Zigzag Clover (T. medium) - A Picture of Genomic Similarities and Differences.</title>
        <authorList>
            <person name="Dluhosova J."/>
            <person name="Istvanek J."/>
            <person name="Nedelnik J."/>
            <person name="Repkova J."/>
        </authorList>
    </citation>
    <scope>NUCLEOTIDE SEQUENCE [LARGE SCALE GENOMIC DNA]</scope>
    <source>
        <strain evidence="3">cv. 10/8</strain>
        <tissue evidence="2">Leaf</tissue>
    </source>
</reference>